<dbReference type="PANTHER" id="PTHR43400:SF7">
    <property type="entry name" value="FAD-DEPENDENT OXIDOREDUCTASE 2 FAD BINDING DOMAIN-CONTAINING PROTEIN"/>
    <property type="match status" value="1"/>
</dbReference>
<gene>
    <name evidence="6" type="ORF">V6M85_03500</name>
</gene>
<dbReference type="EMBL" id="CP146016">
    <property type="protein sequence ID" value="WWQ61157.1"/>
    <property type="molecule type" value="Genomic_DNA"/>
</dbReference>
<dbReference type="SUPFAM" id="SSF51905">
    <property type="entry name" value="FAD/NAD(P)-binding domain"/>
    <property type="match status" value="1"/>
</dbReference>
<dbReference type="GeneID" id="89335802"/>
<evidence type="ECO:0000313" key="6">
    <source>
        <dbReference type="EMBL" id="WWQ61157.1"/>
    </source>
</evidence>
<evidence type="ECO:0000313" key="7">
    <source>
        <dbReference type="Proteomes" id="UP001432202"/>
    </source>
</evidence>
<proteinExistence type="predicted"/>
<dbReference type="SUPFAM" id="SSF56425">
    <property type="entry name" value="Succinate dehydrogenase/fumarate reductase flavoprotein, catalytic domain"/>
    <property type="match status" value="1"/>
</dbReference>
<dbReference type="InterPro" id="IPR036188">
    <property type="entry name" value="FAD/NAD-bd_sf"/>
</dbReference>
<dbReference type="GO" id="GO:0016491">
    <property type="term" value="F:oxidoreductase activity"/>
    <property type="evidence" value="ECO:0007669"/>
    <property type="project" value="UniProtKB-KW"/>
</dbReference>
<sequence>MYYDIVIIGTGAAGMSAAVTAMEYARLNNKKVSILMLEKMGEDMWGGNSRYTTANMRFIDEEHFDPNIEETFKKFSKGKANMDHVKVIANNAVDTIKWLKSLGVQFENRTGRWAGHGLPRIGPVGGGLAIISTLRKYAESYGVKILFNTTAWKLSLDEEGRVNGVWVRDERGKSYRIGAKAIILACGGFEGNYEMLVRYIGREATNLVMDNPATPIHQGECINMALEIGAKTSGDFGNWHGAVIDVRSKAYRPRVDLYFFGIMVNKDGKRFMDESGMGDIHDSFEVAARKVFEQPDHMAFIIFDNKVYSIPNYKSLVWTDLPPIVANNLEELAEMLNKEWGVNKENLLRTIREFNSSVQPGEFNPNILDGKHTKGIDPPKSNWALKIDEPPYMAYPVTATVQFTYGGLATDTNARVLDTNEKPILGLYAAGEIVGLYYHRYPGATSVLRALIFGRIAGINAVDYVTEEK</sequence>
<protein>
    <submittedName>
        <fullName evidence="6">FAD-binding protein</fullName>
    </submittedName>
</protein>
<accession>A0AAX4L2M0</accession>
<dbReference type="Gene3D" id="3.50.50.60">
    <property type="entry name" value="FAD/NAD(P)-binding domain"/>
    <property type="match status" value="1"/>
</dbReference>
<dbReference type="InterPro" id="IPR027477">
    <property type="entry name" value="Succ_DH/fumarate_Rdtase_cat_sf"/>
</dbReference>
<dbReference type="InterPro" id="IPR050315">
    <property type="entry name" value="FAD-oxidoreductase_2"/>
</dbReference>
<dbReference type="AlphaFoldDB" id="A0AAX4L2M0"/>
<dbReference type="RefSeq" id="WP_338603034.1">
    <property type="nucleotide sequence ID" value="NZ_CP146016.1"/>
</dbReference>
<evidence type="ECO:0000256" key="3">
    <source>
        <dbReference type="ARBA" id="ARBA00022827"/>
    </source>
</evidence>
<evidence type="ECO:0000256" key="4">
    <source>
        <dbReference type="ARBA" id="ARBA00023002"/>
    </source>
</evidence>
<dbReference type="InterPro" id="IPR003953">
    <property type="entry name" value="FAD-dep_OxRdtase_2_FAD-bd"/>
</dbReference>
<dbReference type="Gene3D" id="3.90.700.10">
    <property type="entry name" value="Succinate dehydrogenase/fumarate reductase flavoprotein, catalytic domain"/>
    <property type="match status" value="1"/>
</dbReference>
<dbReference type="Proteomes" id="UP001432202">
    <property type="component" value="Chromosome"/>
</dbReference>
<keyword evidence="3" id="KW-0274">FAD</keyword>
<evidence type="ECO:0000259" key="5">
    <source>
        <dbReference type="Pfam" id="PF00890"/>
    </source>
</evidence>
<organism evidence="6 7">
    <name type="scientific">Sulfolobus tengchongensis</name>
    <dbReference type="NCBI Taxonomy" id="207809"/>
    <lineage>
        <taxon>Archaea</taxon>
        <taxon>Thermoproteota</taxon>
        <taxon>Thermoprotei</taxon>
        <taxon>Sulfolobales</taxon>
        <taxon>Sulfolobaceae</taxon>
        <taxon>Sulfolobus</taxon>
    </lineage>
</organism>
<name>A0AAX4L2M0_9CREN</name>
<dbReference type="PANTHER" id="PTHR43400">
    <property type="entry name" value="FUMARATE REDUCTASE"/>
    <property type="match status" value="1"/>
</dbReference>
<keyword evidence="2" id="KW-0285">Flavoprotein</keyword>
<comment type="cofactor">
    <cofactor evidence="1">
        <name>FAD</name>
        <dbReference type="ChEBI" id="CHEBI:57692"/>
    </cofactor>
</comment>
<reference evidence="6 7" key="1">
    <citation type="submission" date="2024-02" db="EMBL/GenBank/DDBJ databases">
        <title>STSV induces naive adaptation in Sulfolobus.</title>
        <authorList>
            <person name="Xiang X."/>
            <person name="Song M."/>
        </authorList>
    </citation>
    <scope>NUCLEOTIDE SEQUENCE [LARGE SCALE GENOMIC DNA]</scope>
    <source>
        <strain evidence="6 7">RT2</strain>
    </source>
</reference>
<evidence type="ECO:0000256" key="1">
    <source>
        <dbReference type="ARBA" id="ARBA00001974"/>
    </source>
</evidence>
<evidence type="ECO:0000256" key="2">
    <source>
        <dbReference type="ARBA" id="ARBA00022630"/>
    </source>
</evidence>
<feature type="domain" description="FAD-dependent oxidoreductase 2 FAD-binding" evidence="5">
    <location>
        <begin position="4"/>
        <end position="443"/>
    </location>
</feature>
<dbReference type="Pfam" id="PF00890">
    <property type="entry name" value="FAD_binding_2"/>
    <property type="match status" value="1"/>
</dbReference>
<keyword evidence="4" id="KW-0560">Oxidoreductase</keyword>
<keyword evidence="7" id="KW-1185">Reference proteome</keyword>